<comment type="caution">
    <text evidence="13">The sequence shown here is derived from an EMBL/GenBank/DDBJ whole genome shotgun (WGS) entry which is preliminary data.</text>
</comment>
<dbReference type="InterPro" id="IPR012187">
    <property type="entry name" value="Disulphide_bond_form_BdbC"/>
</dbReference>
<evidence type="ECO:0000256" key="12">
    <source>
        <dbReference type="SAM" id="Phobius"/>
    </source>
</evidence>
<evidence type="ECO:0000256" key="8">
    <source>
        <dbReference type="ARBA" id="ARBA00023136"/>
    </source>
</evidence>
<feature type="transmembrane region" description="Helical" evidence="12">
    <location>
        <begin position="45"/>
        <end position="63"/>
    </location>
</feature>
<keyword evidence="8 12" id="KW-0472">Membrane</keyword>
<evidence type="ECO:0000256" key="9">
    <source>
        <dbReference type="ARBA" id="ARBA00023157"/>
    </source>
</evidence>
<keyword evidence="7" id="KW-0560">Oxidoreductase</keyword>
<evidence type="ECO:0000256" key="11">
    <source>
        <dbReference type="ARBA" id="ARBA00023284"/>
    </source>
</evidence>
<dbReference type="NCBIfam" id="NF002849">
    <property type="entry name" value="PRK03113.1"/>
    <property type="match status" value="1"/>
</dbReference>
<keyword evidence="6 12" id="KW-1133">Transmembrane helix</keyword>
<reference evidence="13 14" key="1">
    <citation type="submission" date="2023-07" db="EMBL/GenBank/DDBJ databases">
        <title>Genomic Encyclopedia of Type Strains, Phase IV (KMG-IV): sequencing the most valuable type-strain genomes for metagenomic binning, comparative biology and taxonomic classification.</title>
        <authorList>
            <person name="Goeker M."/>
        </authorList>
    </citation>
    <scope>NUCLEOTIDE SEQUENCE [LARGE SCALE GENOMIC DNA]</scope>
    <source>
        <strain evidence="13 14">DSM 22170</strain>
    </source>
</reference>
<sequence>MRTSGFKLFLSKYYLYLAWIVAIIATGGSLFLSDVLHWEPCKLCWYQRIFMYPQVILLGIAAYRNDRRIVGYAIPMTIIGGVIAIYHYAKQHIPALDEIAPCTGGVSCSKDYFEFLGFITIPFMALIAFAIITVLLWLGSRAYDEVEAIEDAE</sequence>
<feature type="transmembrane region" description="Helical" evidence="12">
    <location>
        <begin position="70"/>
        <end position="89"/>
    </location>
</feature>
<evidence type="ECO:0000313" key="13">
    <source>
        <dbReference type="EMBL" id="MDR6244454.1"/>
    </source>
</evidence>
<feature type="transmembrane region" description="Helical" evidence="12">
    <location>
        <begin position="115"/>
        <end position="138"/>
    </location>
</feature>
<dbReference type="Pfam" id="PF02600">
    <property type="entry name" value="DsbB"/>
    <property type="match status" value="1"/>
</dbReference>
<proteinExistence type="inferred from homology"/>
<keyword evidence="9" id="KW-1015">Disulfide bond</keyword>
<dbReference type="PANTHER" id="PTHR43469">
    <property type="entry name" value="DISULFIDE FORMATION PROTEIN-RELATED"/>
    <property type="match status" value="1"/>
</dbReference>
<dbReference type="PANTHER" id="PTHR43469:SF1">
    <property type="entry name" value="SPBETA PROPHAGE-DERIVED DISULFIDE BOND FORMATION PROTEIN B"/>
    <property type="match status" value="1"/>
</dbReference>
<evidence type="ECO:0000256" key="6">
    <source>
        <dbReference type="ARBA" id="ARBA00022989"/>
    </source>
</evidence>
<evidence type="ECO:0000256" key="5">
    <source>
        <dbReference type="ARBA" id="ARBA00022982"/>
    </source>
</evidence>
<dbReference type="Proteomes" id="UP001185028">
    <property type="component" value="Unassembled WGS sequence"/>
</dbReference>
<evidence type="ECO:0000313" key="14">
    <source>
        <dbReference type="Proteomes" id="UP001185028"/>
    </source>
</evidence>
<dbReference type="SUPFAM" id="SSF158442">
    <property type="entry name" value="DsbB-like"/>
    <property type="match status" value="1"/>
</dbReference>
<keyword evidence="14" id="KW-1185">Reference proteome</keyword>
<evidence type="ECO:0000256" key="7">
    <source>
        <dbReference type="ARBA" id="ARBA00023002"/>
    </source>
</evidence>
<evidence type="ECO:0000256" key="3">
    <source>
        <dbReference type="ARBA" id="ARBA00022448"/>
    </source>
</evidence>
<keyword evidence="3" id="KW-0813">Transport</keyword>
<dbReference type="Gene3D" id="1.20.1550.10">
    <property type="entry name" value="DsbB-like"/>
    <property type="match status" value="1"/>
</dbReference>
<dbReference type="InterPro" id="IPR003752">
    <property type="entry name" value="DiS_bond_form_DsbB/BdbC"/>
</dbReference>
<protein>
    <submittedName>
        <fullName evidence="13">Disulfide bond formation protein DsbB</fullName>
    </submittedName>
</protein>
<organism evidence="13 14">
    <name type="scientific">Paenibacillus hunanensis</name>
    <dbReference type="NCBI Taxonomy" id="539262"/>
    <lineage>
        <taxon>Bacteria</taxon>
        <taxon>Bacillati</taxon>
        <taxon>Bacillota</taxon>
        <taxon>Bacilli</taxon>
        <taxon>Bacillales</taxon>
        <taxon>Paenibacillaceae</taxon>
        <taxon>Paenibacillus</taxon>
    </lineage>
</organism>
<comment type="subcellular location">
    <subcellularLocation>
        <location evidence="1">Membrane</location>
        <topology evidence="1">Multi-pass membrane protein</topology>
    </subcellularLocation>
</comment>
<keyword evidence="5" id="KW-0249">Electron transport</keyword>
<accession>A0ABU1IYW6</accession>
<dbReference type="HAMAP" id="MF_00287">
    <property type="entry name" value="BdbC"/>
    <property type="match status" value="1"/>
</dbReference>
<evidence type="ECO:0000256" key="2">
    <source>
        <dbReference type="ARBA" id="ARBA00007602"/>
    </source>
</evidence>
<keyword evidence="10" id="KW-0143">Chaperone</keyword>
<evidence type="ECO:0000256" key="4">
    <source>
        <dbReference type="ARBA" id="ARBA00022692"/>
    </source>
</evidence>
<name>A0ABU1IYW6_9BACL</name>
<feature type="transmembrane region" description="Helical" evidence="12">
    <location>
        <begin position="12"/>
        <end position="33"/>
    </location>
</feature>
<dbReference type="RefSeq" id="WP_188773854.1">
    <property type="nucleotide sequence ID" value="NZ_BMMB01000001.1"/>
</dbReference>
<gene>
    <name evidence="13" type="ORF">JOC58_002347</name>
</gene>
<keyword evidence="4 12" id="KW-0812">Transmembrane</keyword>
<evidence type="ECO:0000256" key="1">
    <source>
        <dbReference type="ARBA" id="ARBA00004141"/>
    </source>
</evidence>
<dbReference type="InterPro" id="IPR023380">
    <property type="entry name" value="DsbB-like_sf"/>
</dbReference>
<keyword evidence="11" id="KW-0676">Redox-active center</keyword>
<dbReference type="EMBL" id="JAVDQH010000008">
    <property type="protein sequence ID" value="MDR6244454.1"/>
    <property type="molecule type" value="Genomic_DNA"/>
</dbReference>
<comment type="similarity">
    <text evidence="2">Belongs to the DsbB family. BdbC subfamily.</text>
</comment>
<evidence type="ECO:0000256" key="10">
    <source>
        <dbReference type="ARBA" id="ARBA00023186"/>
    </source>
</evidence>
<dbReference type="PIRSF" id="PIRSF036659">
    <property type="entry name" value="BdbC"/>
    <property type="match status" value="1"/>
</dbReference>